<feature type="compositionally biased region" description="Acidic residues" evidence="1">
    <location>
        <begin position="60"/>
        <end position="74"/>
    </location>
</feature>
<dbReference type="AlphaFoldDB" id="A0A251ZX21"/>
<evidence type="ECO:0008006" key="4">
    <source>
        <dbReference type="Google" id="ProtNLM"/>
    </source>
</evidence>
<dbReference type="InterPro" id="IPR012644">
    <property type="entry name" value="CHP02300_FYDLN_acid"/>
</dbReference>
<protein>
    <recommendedName>
        <fullName evidence="4">TIGR02300 family protein</fullName>
    </recommendedName>
</protein>
<keyword evidence="3" id="KW-1185">Reference proteome</keyword>
<gene>
    <name evidence="2" type="ORF">HK18_04700</name>
</gene>
<name>A0A251ZX21_9PROT</name>
<proteinExistence type="predicted"/>
<feature type="region of interest" description="Disordered" evidence="1">
    <location>
        <begin position="31"/>
        <end position="74"/>
    </location>
</feature>
<dbReference type="RefSeq" id="WP_040364034.1">
    <property type="nucleotide sequence ID" value="NZ_JOPB01000002.1"/>
</dbReference>
<dbReference type="Pfam" id="PF09538">
    <property type="entry name" value="FYDLN_acid"/>
    <property type="match status" value="1"/>
</dbReference>
<feature type="region of interest" description="Disordered" evidence="1">
    <location>
        <begin position="87"/>
        <end position="107"/>
    </location>
</feature>
<organism evidence="2 3">
    <name type="scientific">Commensalibacter intestini</name>
    <dbReference type="NCBI Taxonomy" id="479936"/>
    <lineage>
        <taxon>Bacteria</taxon>
        <taxon>Pseudomonadati</taxon>
        <taxon>Pseudomonadota</taxon>
        <taxon>Alphaproteobacteria</taxon>
        <taxon>Acetobacterales</taxon>
        <taxon>Acetobacteraceae</taxon>
    </lineage>
</organism>
<dbReference type="EMBL" id="JOPB01000002">
    <property type="protein sequence ID" value="OUI79192.1"/>
    <property type="molecule type" value="Genomic_DNA"/>
</dbReference>
<sequence length="107" mass="11931">MVKIELGIKRVCCSCGTRFYDLNKMPPVCPKCGTEQPIELPRGRPPEEDDDTITDKDLDTSIDTDDLDTDDTDVDDVIEDTSDLEDDVDTIGSEIEVMKDDGRDDDS</sequence>
<feature type="compositionally biased region" description="Basic and acidic residues" evidence="1">
    <location>
        <begin position="96"/>
        <end position="107"/>
    </location>
</feature>
<reference evidence="3" key="1">
    <citation type="submission" date="2014-06" db="EMBL/GenBank/DDBJ databases">
        <authorList>
            <person name="Winans N.J."/>
            <person name="Newell P.D."/>
            <person name="Douglas A.E."/>
        </authorList>
    </citation>
    <scope>NUCLEOTIDE SEQUENCE [LARGE SCALE GENOMIC DNA]</scope>
    <source>
        <strain evidence="3">DmL_052</strain>
    </source>
</reference>
<evidence type="ECO:0000313" key="2">
    <source>
        <dbReference type="EMBL" id="OUI79192.1"/>
    </source>
</evidence>
<comment type="caution">
    <text evidence="2">The sequence shown here is derived from an EMBL/GenBank/DDBJ whole genome shotgun (WGS) entry which is preliminary data.</text>
</comment>
<dbReference type="Proteomes" id="UP000194946">
    <property type="component" value="Unassembled WGS sequence"/>
</dbReference>
<accession>A0A251ZX21</accession>
<evidence type="ECO:0000313" key="3">
    <source>
        <dbReference type="Proteomes" id="UP000194946"/>
    </source>
</evidence>
<evidence type="ECO:0000256" key="1">
    <source>
        <dbReference type="SAM" id="MobiDB-lite"/>
    </source>
</evidence>